<gene>
    <name evidence="2" type="ORF">QP029_04310</name>
</gene>
<dbReference type="Proteomes" id="UP001238805">
    <property type="component" value="Chromosome"/>
</dbReference>
<proteinExistence type="predicted"/>
<reference evidence="2 3" key="1">
    <citation type="submission" date="2023-05" db="EMBL/GenBank/DDBJ databases">
        <title>Corynebacterium suedekumii sp. nov. and Corynebacterium breve sp. nov. isolated from raw cow's milk.</title>
        <authorList>
            <person name="Baer M.K."/>
            <person name="Mehl L."/>
            <person name="Hellmuth R."/>
            <person name="Marke G."/>
            <person name="Lipski A."/>
        </authorList>
    </citation>
    <scope>NUCLEOTIDE SEQUENCE [LARGE SCALE GENOMIC DNA]</scope>
    <source>
        <strain evidence="2 3">LM112</strain>
    </source>
</reference>
<sequence length="93" mass="9336">MSRTLRHTALVAASVSVALGATALAPAAAAAPNDAINVQTNSDPFQITVFPLGSSAVGPVNAQIDSLILDAGDVTAILDTVSLLSWVQGPIAR</sequence>
<evidence type="ECO:0000256" key="1">
    <source>
        <dbReference type="SAM" id="SignalP"/>
    </source>
</evidence>
<name>A0ABY8VNV3_9CORY</name>
<dbReference type="EMBL" id="CP126970">
    <property type="protein sequence ID" value="WIM71037.1"/>
    <property type="molecule type" value="Genomic_DNA"/>
</dbReference>
<feature type="chain" id="PRO_5047155945" evidence="1">
    <location>
        <begin position="31"/>
        <end position="93"/>
    </location>
</feature>
<protein>
    <submittedName>
        <fullName evidence="2">Uncharacterized protein</fullName>
    </submittedName>
</protein>
<accession>A0ABY8VNV3</accession>
<keyword evidence="3" id="KW-1185">Reference proteome</keyword>
<keyword evidence="1" id="KW-0732">Signal</keyword>
<dbReference type="RefSeq" id="WP_284875612.1">
    <property type="nucleotide sequence ID" value="NZ_CP126970.1"/>
</dbReference>
<organism evidence="2 3">
    <name type="scientific">Corynebacterium suedekumii</name>
    <dbReference type="NCBI Taxonomy" id="3049801"/>
    <lineage>
        <taxon>Bacteria</taxon>
        <taxon>Bacillati</taxon>
        <taxon>Actinomycetota</taxon>
        <taxon>Actinomycetes</taxon>
        <taxon>Mycobacteriales</taxon>
        <taxon>Corynebacteriaceae</taxon>
        <taxon>Corynebacterium</taxon>
    </lineage>
</organism>
<evidence type="ECO:0000313" key="3">
    <source>
        <dbReference type="Proteomes" id="UP001238805"/>
    </source>
</evidence>
<feature type="signal peptide" evidence="1">
    <location>
        <begin position="1"/>
        <end position="30"/>
    </location>
</feature>
<evidence type="ECO:0000313" key="2">
    <source>
        <dbReference type="EMBL" id="WIM71037.1"/>
    </source>
</evidence>